<feature type="region of interest" description="Disordered" evidence="2">
    <location>
        <begin position="85"/>
        <end position="104"/>
    </location>
</feature>
<feature type="repeat" description="RCC1" evidence="1">
    <location>
        <begin position="406"/>
        <end position="471"/>
    </location>
</feature>
<dbReference type="Pfam" id="PF13540">
    <property type="entry name" value="RCC1_2"/>
    <property type="match status" value="1"/>
</dbReference>
<evidence type="ECO:0008006" key="5">
    <source>
        <dbReference type="Google" id="ProtNLM"/>
    </source>
</evidence>
<dbReference type="Gene3D" id="2.130.10.30">
    <property type="entry name" value="Regulator of chromosome condensation 1/beta-lactamase-inhibitor protein II"/>
    <property type="match status" value="2"/>
</dbReference>
<comment type="caution">
    <text evidence="3">The sequence shown here is derived from an EMBL/GenBank/DDBJ whole genome shotgun (WGS) entry which is preliminary data.</text>
</comment>
<dbReference type="PROSITE" id="PS50012">
    <property type="entry name" value="RCC1_3"/>
    <property type="match status" value="3"/>
</dbReference>
<evidence type="ECO:0000313" key="3">
    <source>
        <dbReference type="EMBL" id="RKU45561.1"/>
    </source>
</evidence>
<protein>
    <recommendedName>
        <fullName evidence="5">Mitochondrial protein fmp25</fullName>
    </recommendedName>
</protein>
<sequence length="566" mass="60107">MASKAILRPTSLRLAARSSRHVNISSAQCRSYSSRPGRAGSDMKRYATLGLVAVMGGMAAYNFAPGGTEPLSGPKAAEIEFEKPRKQTLSKEEHRDQVSSQHAQLKKSWEKPGVYAWGSNTGKVVAPDSNEAVIKTPQRISYFDGMKLRDLKMDKSFGVAVTEDGNLVQWGIGYDKAAPSPVVTLKGMDITKVSLSRDRIVALAKNGSVLSIPVAKSDQASGPKETVSSGLGIWSNTSPISYRTLKPKLGLGEKVTDIKSGLEHCLLLTSKGRVFTAASSSEGFPSKGQLGIPGLTWATRPEGPYDQPHEVTGLQGTPAKQIAAGDYHSLALLDGGRIVGWGDNSLGQLGATPDLYAPIIDSPKAMGVKRLYPASTVPHVDSIAAGGANSYFTVTAPVKGTSNLTADTWACGEGVRGSLGTGKWTHISEAPTMIKTLSGLREYDEKTNSVRPIRVKSMSVGSTHAAAVLDNAVSAATDAGTEYDTNYGADVLWWGGNEHYQLGTGKRNNLATPAYIAPLDSDRTVAGKGSKSVDEPRFQIAHRMNRGSVEQRVECGRNVSAVYSAV</sequence>
<organism evidence="3 4">
    <name type="scientific">Coniochaeta pulveracea</name>
    <dbReference type="NCBI Taxonomy" id="177199"/>
    <lineage>
        <taxon>Eukaryota</taxon>
        <taxon>Fungi</taxon>
        <taxon>Dikarya</taxon>
        <taxon>Ascomycota</taxon>
        <taxon>Pezizomycotina</taxon>
        <taxon>Sordariomycetes</taxon>
        <taxon>Sordariomycetidae</taxon>
        <taxon>Coniochaetales</taxon>
        <taxon>Coniochaetaceae</taxon>
        <taxon>Coniochaeta</taxon>
    </lineage>
</organism>
<dbReference type="InterPro" id="IPR053245">
    <property type="entry name" value="MitoProcess-Associated"/>
</dbReference>
<dbReference type="SUPFAM" id="SSF50985">
    <property type="entry name" value="RCC1/BLIP-II"/>
    <property type="match status" value="1"/>
</dbReference>
<evidence type="ECO:0000313" key="4">
    <source>
        <dbReference type="Proteomes" id="UP000275385"/>
    </source>
</evidence>
<dbReference type="EMBL" id="QVQW01000020">
    <property type="protein sequence ID" value="RKU45561.1"/>
    <property type="molecule type" value="Genomic_DNA"/>
</dbReference>
<reference evidence="3 4" key="1">
    <citation type="submission" date="2018-08" db="EMBL/GenBank/DDBJ databases">
        <title>Draft genome of the lignicolous fungus Coniochaeta pulveracea.</title>
        <authorList>
            <person name="Borstlap C.J."/>
            <person name="De Witt R.N."/>
            <person name="Botha A."/>
            <person name="Volschenk H."/>
        </authorList>
    </citation>
    <scope>NUCLEOTIDE SEQUENCE [LARGE SCALE GENOMIC DNA]</scope>
    <source>
        <strain evidence="3 4">CAB683</strain>
    </source>
</reference>
<feature type="compositionally biased region" description="Basic and acidic residues" evidence="2">
    <location>
        <begin position="85"/>
        <end position="97"/>
    </location>
</feature>
<dbReference type="GO" id="GO:0005743">
    <property type="term" value="C:mitochondrial inner membrane"/>
    <property type="evidence" value="ECO:0007669"/>
    <property type="project" value="TreeGrafter"/>
</dbReference>
<accession>A0A420YCD1</accession>
<dbReference type="Proteomes" id="UP000275385">
    <property type="component" value="Unassembled WGS sequence"/>
</dbReference>
<feature type="repeat" description="RCC1" evidence="1">
    <location>
        <begin position="272"/>
        <end position="335"/>
    </location>
</feature>
<dbReference type="PANTHER" id="PTHR47563">
    <property type="entry name" value="PROTEIN FMP25, MITOCHONDRIAL"/>
    <property type="match status" value="1"/>
</dbReference>
<name>A0A420YCD1_9PEZI</name>
<dbReference type="PANTHER" id="PTHR47563:SF1">
    <property type="entry name" value="PROTEIN FMP25, MITOCHONDRIAL"/>
    <property type="match status" value="1"/>
</dbReference>
<dbReference type="InterPro" id="IPR000408">
    <property type="entry name" value="Reg_chr_condens"/>
</dbReference>
<evidence type="ECO:0000256" key="1">
    <source>
        <dbReference type="PROSITE-ProRule" id="PRU00235"/>
    </source>
</evidence>
<dbReference type="PROSITE" id="PS00626">
    <property type="entry name" value="RCC1_2"/>
    <property type="match status" value="1"/>
</dbReference>
<dbReference type="GO" id="GO:0034551">
    <property type="term" value="P:mitochondrial respiratory chain complex III assembly"/>
    <property type="evidence" value="ECO:0007669"/>
    <property type="project" value="TreeGrafter"/>
</dbReference>
<proteinExistence type="predicted"/>
<dbReference type="STRING" id="177199.A0A420YCD1"/>
<dbReference type="OrthoDB" id="10256179at2759"/>
<dbReference type="InterPro" id="IPR009091">
    <property type="entry name" value="RCC1/BLIP-II"/>
</dbReference>
<evidence type="ECO:0000256" key="2">
    <source>
        <dbReference type="SAM" id="MobiDB-lite"/>
    </source>
</evidence>
<feature type="repeat" description="RCC1" evidence="1">
    <location>
        <begin position="336"/>
        <end position="396"/>
    </location>
</feature>
<dbReference type="PRINTS" id="PR00633">
    <property type="entry name" value="RCCNDNSATION"/>
</dbReference>
<keyword evidence="4" id="KW-1185">Reference proteome</keyword>
<dbReference type="AlphaFoldDB" id="A0A420YCD1"/>
<gene>
    <name evidence="3" type="ORF">DL546_006480</name>
</gene>